<proteinExistence type="predicted"/>
<dbReference type="AlphaFoldDB" id="A0A7U4QK26"/>
<keyword evidence="2" id="KW-1185">Reference proteome</keyword>
<dbReference type="EMBL" id="CP013015">
    <property type="protein sequence ID" value="AMM40760.1"/>
    <property type="molecule type" value="Genomic_DNA"/>
</dbReference>
<sequence length="172" mass="20525">MKEILYYLTTTDDPDYLFCPYTEQELANMSGATSVSEVDEEEFMEYIRSFGHTYGVKPEFCTKEDNYTEKITVAMLNQTEIEKLSRNIMQRIHQRVEKARTSFKYLDLKDVRDISENLCYISYLIYPRYETYFVISTDRYTIDGNEVELIEFLAREKPQILFITQLFECDFS</sequence>
<reference evidence="1 2" key="1">
    <citation type="submission" date="2015-10" db="EMBL/GenBank/DDBJ databases">
        <title>Candidatus Desulfofervidus auxilii, a hydrogenotrophic sulfate-reducing bacterium involved in the thermophilic anaerobic oxidation of methane.</title>
        <authorList>
            <person name="Krukenberg V."/>
            <person name="Richter M."/>
            <person name="Wegener G."/>
        </authorList>
    </citation>
    <scope>NUCLEOTIDE SEQUENCE [LARGE SCALE GENOMIC DNA]</scope>
    <source>
        <strain evidence="1 2">HS1</strain>
    </source>
</reference>
<evidence type="ECO:0000313" key="2">
    <source>
        <dbReference type="Proteomes" id="UP000070560"/>
    </source>
</evidence>
<accession>A0A7U4QK26</accession>
<name>A0A7U4QK26_DESA2</name>
<protein>
    <submittedName>
        <fullName evidence="1">Uncharacterized protein</fullName>
    </submittedName>
</protein>
<organism evidence="1 2">
    <name type="scientific">Desulfofervidus auxilii</name>
    <dbReference type="NCBI Taxonomy" id="1621989"/>
    <lineage>
        <taxon>Bacteria</taxon>
        <taxon>Pseudomonadati</taxon>
        <taxon>Thermodesulfobacteriota</taxon>
        <taxon>Candidatus Desulfofervidia</taxon>
        <taxon>Candidatus Desulfofervidales</taxon>
        <taxon>Candidatus Desulfofervidaceae</taxon>
        <taxon>Candidatus Desulfofervidus</taxon>
    </lineage>
</organism>
<dbReference type="Proteomes" id="UP000070560">
    <property type="component" value="Chromosome"/>
</dbReference>
<gene>
    <name evidence="1" type="ORF">HS1_000956</name>
</gene>
<evidence type="ECO:0000313" key="1">
    <source>
        <dbReference type="EMBL" id="AMM40760.1"/>
    </source>
</evidence>
<dbReference type="RefSeq" id="WP_066061695.1">
    <property type="nucleotide sequence ID" value="NZ_CP013015.1"/>
</dbReference>
<dbReference type="KEGG" id="daw:HS1_000956"/>